<name>A0A0A9ALJ1_ARUDO</name>
<accession>A0A0A9ALJ1</accession>
<proteinExistence type="predicted"/>
<organism evidence="1">
    <name type="scientific">Arundo donax</name>
    <name type="common">Giant reed</name>
    <name type="synonym">Donax arundinaceus</name>
    <dbReference type="NCBI Taxonomy" id="35708"/>
    <lineage>
        <taxon>Eukaryota</taxon>
        <taxon>Viridiplantae</taxon>
        <taxon>Streptophyta</taxon>
        <taxon>Embryophyta</taxon>
        <taxon>Tracheophyta</taxon>
        <taxon>Spermatophyta</taxon>
        <taxon>Magnoliopsida</taxon>
        <taxon>Liliopsida</taxon>
        <taxon>Poales</taxon>
        <taxon>Poaceae</taxon>
        <taxon>PACMAD clade</taxon>
        <taxon>Arundinoideae</taxon>
        <taxon>Arundineae</taxon>
        <taxon>Arundo</taxon>
    </lineage>
</organism>
<dbReference type="EMBL" id="GBRH01249938">
    <property type="protein sequence ID" value="JAD47957.1"/>
    <property type="molecule type" value="Transcribed_RNA"/>
</dbReference>
<reference evidence="1" key="2">
    <citation type="journal article" date="2015" name="Data Brief">
        <title>Shoot transcriptome of the giant reed, Arundo donax.</title>
        <authorList>
            <person name="Barrero R.A."/>
            <person name="Guerrero F.D."/>
            <person name="Moolhuijzen P."/>
            <person name="Goolsby J.A."/>
            <person name="Tidwell J."/>
            <person name="Bellgard S.E."/>
            <person name="Bellgard M.I."/>
        </authorList>
    </citation>
    <scope>NUCLEOTIDE SEQUENCE</scope>
    <source>
        <tissue evidence="1">Shoot tissue taken approximately 20 cm above the soil surface</tissue>
    </source>
</reference>
<reference evidence="1" key="1">
    <citation type="submission" date="2014-09" db="EMBL/GenBank/DDBJ databases">
        <authorList>
            <person name="Magalhaes I.L.F."/>
            <person name="Oliveira U."/>
            <person name="Santos F.R."/>
            <person name="Vidigal T.H.D.A."/>
            <person name="Brescovit A.D."/>
            <person name="Santos A.J."/>
        </authorList>
    </citation>
    <scope>NUCLEOTIDE SEQUENCE</scope>
    <source>
        <tissue evidence="1">Shoot tissue taken approximately 20 cm above the soil surface</tissue>
    </source>
</reference>
<protein>
    <submittedName>
        <fullName evidence="1">Uncharacterized protein</fullName>
    </submittedName>
</protein>
<evidence type="ECO:0000313" key="1">
    <source>
        <dbReference type="EMBL" id="JAD47957.1"/>
    </source>
</evidence>
<sequence length="33" mass="3863">MDIRCHSTLLGKWFGTTKFLYNTTTFQVLILGR</sequence>
<dbReference type="AlphaFoldDB" id="A0A0A9ALJ1"/>